<reference evidence="4" key="1">
    <citation type="submission" date="2021-04" db="EMBL/GenBank/DDBJ databases">
        <authorList>
            <consortium name="Molecular Ecology Group"/>
        </authorList>
    </citation>
    <scope>NUCLEOTIDE SEQUENCE</scope>
</reference>
<dbReference type="Pfam" id="PF01477">
    <property type="entry name" value="PLAT"/>
    <property type="match status" value="1"/>
</dbReference>
<dbReference type="InterPro" id="IPR036392">
    <property type="entry name" value="PLAT/LH2_dom_sf"/>
</dbReference>
<protein>
    <recommendedName>
        <fullName evidence="6">PLAT domain-containing protein</fullName>
    </recommendedName>
</protein>
<dbReference type="Gene3D" id="1.20.245.10">
    <property type="entry name" value="Lipoxygenase-1, Domain 5"/>
    <property type="match status" value="1"/>
</dbReference>
<dbReference type="OrthoDB" id="407298at2759"/>
<dbReference type="SUPFAM" id="SSF48484">
    <property type="entry name" value="Lipoxigenase"/>
    <property type="match status" value="1"/>
</dbReference>
<comment type="caution">
    <text evidence="1">Lacks conserved residue(s) required for the propagation of feature annotation.</text>
</comment>
<evidence type="ECO:0000259" key="2">
    <source>
        <dbReference type="PROSITE" id="PS50095"/>
    </source>
</evidence>
<evidence type="ECO:0000313" key="5">
    <source>
        <dbReference type="Proteomes" id="UP000678393"/>
    </source>
</evidence>
<name>A0A8S3Z6C1_9EUPU</name>
<dbReference type="GO" id="GO:0046872">
    <property type="term" value="F:metal ion binding"/>
    <property type="evidence" value="ECO:0007669"/>
    <property type="project" value="InterPro"/>
</dbReference>
<dbReference type="AlphaFoldDB" id="A0A8S3Z6C1"/>
<feature type="domain" description="Lipoxygenase" evidence="3">
    <location>
        <begin position="127"/>
        <end position="257"/>
    </location>
</feature>
<dbReference type="EMBL" id="CAJHNH020001357">
    <property type="protein sequence ID" value="CAG5122752.1"/>
    <property type="molecule type" value="Genomic_DNA"/>
</dbReference>
<keyword evidence="5" id="KW-1185">Reference proteome</keyword>
<dbReference type="InterPro" id="IPR036226">
    <property type="entry name" value="LipOase_C_sf"/>
</dbReference>
<dbReference type="SUPFAM" id="SSF49723">
    <property type="entry name" value="Lipase/lipooxygenase domain (PLAT/LH2 domain)"/>
    <property type="match status" value="1"/>
</dbReference>
<dbReference type="PROSITE" id="PS51393">
    <property type="entry name" value="LIPOXYGENASE_3"/>
    <property type="match status" value="1"/>
</dbReference>
<feature type="non-terminal residue" evidence="4">
    <location>
        <position position="257"/>
    </location>
</feature>
<dbReference type="PANTHER" id="PTHR45901:SF3">
    <property type="entry name" value="LIPOXYGENASE HOMOLOGY DOMAIN-CONTAINING PROTEIN 1"/>
    <property type="match status" value="1"/>
</dbReference>
<comment type="caution">
    <text evidence="4">The sequence shown here is derived from an EMBL/GenBank/DDBJ whole genome shotgun (WGS) entry which is preliminary data.</text>
</comment>
<dbReference type="Gene3D" id="2.40.180.10">
    <property type="entry name" value="Catalase core domain"/>
    <property type="match status" value="1"/>
</dbReference>
<dbReference type="GO" id="GO:0016702">
    <property type="term" value="F:oxidoreductase activity, acting on single donors with incorporation of molecular oxygen, incorporation of two atoms of oxygen"/>
    <property type="evidence" value="ECO:0007669"/>
    <property type="project" value="InterPro"/>
</dbReference>
<sequence>MGCLLQKPSSDLMIYVQTGDRRNAGTDANVRIVMHDEYGNASAPITLDNYFKNDLERGCLDTFHVPTNKIKNLPRMGKIARIEIWKDDAWAASDWYVDKIVIENRVTNSTFVFPIFRWIKAKYHYQIKHLDTSLPQFEEYPEQRRMELEQKRQAYEFDQKVPDGPAQVKNMPSDEQFSFDYKWDIVKSKVTMIAVSKLVTLTSGNWDSMAALTNVYTEKIFNKPKGADRWSNDLYFGLQRVASLNHSMITLVTAIPD</sequence>
<dbReference type="PANTHER" id="PTHR45901">
    <property type="entry name" value="PROTEIN CBG12474"/>
    <property type="match status" value="1"/>
</dbReference>
<dbReference type="InterPro" id="IPR052970">
    <property type="entry name" value="Inner_ear_hair_cell_LOXHD"/>
</dbReference>
<evidence type="ECO:0000259" key="3">
    <source>
        <dbReference type="PROSITE" id="PS51393"/>
    </source>
</evidence>
<gene>
    <name evidence="4" type="ORF">CUNI_LOCUS8310</name>
</gene>
<dbReference type="InterPro" id="IPR013819">
    <property type="entry name" value="LipOase_C"/>
</dbReference>
<evidence type="ECO:0000313" key="4">
    <source>
        <dbReference type="EMBL" id="CAG5122752.1"/>
    </source>
</evidence>
<accession>A0A8S3Z6C1</accession>
<proteinExistence type="predicted"/>
<dbReference type="PROSITE" id="PS50095">
    <property type="entry name" value="PLAT"/>
    <property type="match status" value="1"/>
</dbReference>
<dbReference type="InterPro" id="IPR001024">
    <property type="entry name" value="PLAT/LH2_dom"/>
</dbReference>
<evidence type="ECO:0008006" key="6">
    <source>
        <dbReference type="Google" id="ProtNLM"/>
    </source>
</evidence>
<feature type="domain" description="PLAT" evidence="2">
    <location>
        <begin position="10"/>
        <end position="133"/>
    </location>
</feature>
<dbReference type="Proteomes" id="UP000678393">
    <property type="component" value="Unassembled WGS sequence"/>
</dbReference>
<organism evidence="4 5">
    <name type="scientific">Candidula unifasciata</name>
    <dbReference type="NCBI Taxonomy" id="100452"/>
    <lineage>
        <taxon>Eukaryota</taxon>
        <taxon>Metazoa</taxon>
        <taxon>Spiralia</taxon>
        <taxon>Lophotrochozoa</taxon>
        <taxon>Mollusca</taxon>
        <taxon>Gastropoda</taxon>
        <taxon>Heterobranchia</taxon>
        <taxon>Euthyneura</taxon>
        <taxon>Panpulmonata</taxon>
        <taxon>Eupulmonata</taxon>
        <taxon>Stylommatophora</taxon>
        <taxon>Helicina</taxon>
        <taxon>Helicoidea</taxon>
        <taxon>Geomitridae</taxon>
        <taxon>Candidula</taxon>
    </lineage>
</organism>
<evidence type="ECO:0000256" key="1">
    <source>
        <dbReference type="PROSITE-ProRule" id="PRU00152"/>
    </source>
</evidence>